<dbReference type="PANTHER" id="PTHR24421:SF56">
    <property type="entry name" value="OXYGEN SENSOR HISTIDINE KINASE RESPONSE REGULATOR DOST"/>
    <property type="match status" value="1"/>
</dbReference>
<keyword evidence="2 5" id="KW-0418">Kinase</keyword>
<dbReference type="InterPro" id="IPR050482">
    <property type="entry name" value="Sensor_HK_TwoCompSys"/>
</dbReference>
<dbReference type="InterPro" id="IPR011712">
    <property type="entry name" value="Sig_transdc_His_kin_sub3_dim/P"/>
</dbReference>
<dbReference type="InterPro" id="IPR029016">
    <property type="entry name" value="GAF-like_dom_sf"/>
</dbReference>
<evidence type="ECO:0000256" key="3">
    <source>
        <dbReference type="ARBA" id="ARBA00023012"/>
    </source>
</evidence>
<reference evidence="5" key="1">
    <citation type="submission" date="2022-12" db="EMBL/GenBank/DDBJ databases">
        <authorList>
            <person name="Krivoruchko A.V."/>
            <person name="Elkin A."/>
        </authorList>
    </citation>
    <scope>NUCLEOTIDE SEQUENCE</scope>
    <source>
        <strain evidence="5">IEGM 1388</strain>
    </source>
</reference>
<gene>
    <name evidence="5" type="ORF">O4213_23630</name>
</gene>
<dbReference type="Gene3D" id="1.20.5.1930">
    <property type="match status" value="1"/>
</dbReference>
<organism evidence="5 6">
    <name type="scientific">Gordonia rubripertincta</name>
    <name type="common">Rhodococcus corallinus</name>
    <dbReference type="NCBI Taxonomy" id="36822"/>
    <lineage>
        <taxon>Bacteria</taxon>
        <taxon>Bacillati</taxon>
        <taxon>Actinomycetota</taxon>
        <taxon>Actinomycetes</taxon>
        <taxon>Mycobacteriales</taxon>
        <taxon>Gordoniaceae</taxon>
        <taxon>Gordonia</taxon>
    </lineage>
</organism>
<sequence>MTGSDAVGALTTIARGLCQLTDSDTVLVAQPRADEQPPETVRELIISAAEGGFSAGLLGRAIAVGSVAPGHAYPDLPPIRRGRLDVHAVVSGSGVNGPTMVLPLGTDQTMFGVLLVSRVDGRAPYTQETLDLATEFAGQVALGLSMAVAVDRNRELEVLADRERIARILHDHVIQRIFAAGINVQGTLQRAQSPVVRRRLTETANDLQDIIQEVRTTIFDLQPDGRESTRLRQRVHEVIDQQTRDFTGRTFVRMSGPLSVVSPGLTEHAVAVVREGVTNAVRYAGSEMITVSLSVDDDLVIEIVDDGVGMDDDVTPSGLTNLRGRAQDLGGGLTLTTNTTGSGVVLRWWAPLDH</sequence>
<dbReference type="Gene3D" id="3.30.565.10">
    <property type="entry name" value="Histidine kinase-like ATPase, C-terminal domain"/>
    <property type="match status" value="1"/>
</dbReference>
<comment type="caution">
    <text evidence="5">The sequence shown here is derived from an EMBL/GenBank/DDBJ whole genome shotgun (WGS) entry which is preliminary data.</text>
</comment>
<dbReference type="PANTHER" id="PTHR24421">
    <property type="entry name" value="NITRATE/NITRITE SENSOR PROTEIN NARX-RELATED"/>
    <property type="match status" value="1"/>
</dbReference>
<name>A0ABT4N212_GORRU</name>
<evidence type="ECO:0000313" key="5">
    <source>
        <dbReference type="EMBL" id="MCZ4553000.1"/>
    </source>
</evidence>
<dbReference type="Pfam" id="PF02518">
    <property type="entry name" value="HATPase_c"/>
    <property type="match status" value="1"/>
</dbReference>
<dbReference type="GO" id="GO:0016301">
    <property type="term" value="F:kinase activity"/>
    <property type="evidence" value="ECO:0007669"/>
    <property type="project" value="UniProtKB-KW"/>
</dbReference>
<dbReference type="SUPFAM" id="SSF55781">
    <property type="entry name" value="GAF domain-like"/>
    <property type="match status" value="1"/>
</dbReference>
<dbReference type="Pfam" id="PF07730">
    <property type="entry name" value="HisKA_3"/>
    <property type="match status" value="1"/>
</dbReference>
<dbReference type="Pfam" id="PF01590">
    <property type="entry name" value="GAF"/>
    <property type="match status" value="1"/>
</dbReference>
<evidence type="ECO:0000256" key="1">
    <source>
        <dbReference type="ARBA" id="ARBA00022679"/>
    </source>
</evidence>
<evidence type="ECO:0000259" key="4">
    <source>
        <dbReference type="SMART" id="SM00387"/>
    </source>
</evidence>
<evidence type="ECO:0000256" key="2">
    <source>
        <dbReference type="ARBA" id="ARBA00022777"/>
    </source>
</evidence>
<proteinExistence type="predicted"/>
<evidence type="ECO:0000313" key="6">
    <source>
        <dbReference type="Proteomes" id="UP001067235"/>
    </source>
</evidence>
<accession>A0ABT4N212</accession>
<keyword evidence="6" id="KW-1185">Reference proteome</keyword>
<dbReference type="InterPro" id="IPR003594">
    <property type="entry name" value="HATPase_dom"/>
</dbReference>
<keyword evidence="1" id="KW-0808">Transferase</keyword>
<dbReference type="Proteomes" id="UP001067235">
    <property type="component" value="Unassembled WGS sequence"/>
</dbReference>
<dbReference type="SMART" id="SM00387">
    <property type="entry name" value="HATPase_c"/>
    <property type="match status" value="1"/>
</dbReference>
<dbReference type="InterPro" id="IPR036890">
    <property type="entry name" value="HATPase_C_sf"/>
</dbReference>
<dbReference type="EMBL" id="JAPWIE010000008">
    <property type="protein sequence ID" value="MCZ4553000.1"/>
    <property type="molecule type" value="Genomic_DNA"/>
</dbReference>
<keyword evidence="3" id="KW-0902">Two-component regulatory system</keyword>
<feature type="domain" description="Histidine kinase/HSP90-like ATPase" evidence="4">
    <location>
        <begin position="264"/>
        <end position="354"/>
    </location>
</feature>
<dbReference type="Gene3D" id="3.30.450.40">
    <property type="match status" value="1"/>
</dbReference>
<protein>
    <submittedName>
        <fullName evidence="5">Histidine kinase</fullName>
    </submittedName>
</protein>
<dbReference type="SUPFAM" id="SSF55874">
    <property type="entry name" value="ATPase domain of HSP90 chaperone/DNA topoisomerase II/histidine kinase"/>
    <property type="match status" value="1"/>
</dbReference>
<dbReference type="InterPro" id="IPR003018">
    <property type="entry name" value="GAF"/>
</dbReference>